<dbReference type="CDD" id="cd00586">
    <property type="entry name" value="4HBT"/>
    <property type="match status" value="1"/>
</dbReference>
<dbReference type="NCBIfam" id="TIGR00051">
    <property type="entry name" value="YbgC/FadM family acyl-CoA thioesterase"/>
    <property type="match status" value="1"/>
</dbReference>
<comment type="similarity">
    <text evidence="1">Belongs to the 4-hydroxybenzoyl-CoA thioesterase family.</text>
</comment>
<proteinExistence type="inferred from homology"/>
<gene>
    <name evidence="3" type="ORF">DSCW_27850</name>
</gene>
<dbReference type="KEGG" id="dwd:DSCW_27850"/>
<evidence type="ECO:0000313" key="4">
    <source>
        <dbReference type="Proteomes" id="UP000427769"/>
    </source>
</evidence>
<evidence type="ECO:0000313" key="3">
    <source>
        <dbReference type="EMBL" id="BBO75368.1"/>
    </source>
</evidence>
<dbReference type="InterPro" id="IPR050563">
    <property type="entry name" value="4-hydroxybenzoyl-CoA_TE"/>
</dbReference>
<dbReference type="Gene3D" id="3.10.129.10">
    <property type="entry name" value="Hotdog Thioesterase"/>
    <property type="match status" value="1"/>
</dbReference>
<protein>
    <submittedName>
        <fullName evidence="3">Acyl-CoA thioester hydrolase</fullName>
    </submittedName>
</protein>
<name>A0A5K7Z320_9BACT</name>
<dbReference type="PANTHER" id="PTHR31793">
    <property type="entry name" value="4-HYDROXYBENZOYL-COA THIOESTERASE FAMILY MEMBER"/>
    <property type="match status" value="1"/>
</dbReference>
<dbReference type="PANTHER" id="PTHR31793:SF27">
    <property type="entry name" value="NOVEL THIOESTERASE SUPERFAMILY DOMAIN AND SAPOSIN A-TYPE DOMAIN CONTAINING PROTEIN (0610012H03RIK)"/>
    <property type="match status" value="1"/>
</dbReference>
<accession>A0A5K7Z320</accession>
<dbReference type="GO" id="GO:0047617">
    <property type="term" value="F:fatty acyl-CoA hydrolase activity"/>
    <property type="evidence" value="ECO:0007669"/>
    <property type="project" value="TreeGrafter"/>
</dbReference>
<dbReference type="InterPro" id="IPR006684">
    <property type="entry name" value="YbgC/YbaW"/>
</dbReference>
<reference evidence="3 4" key="1">
    <citation type="submission" date="2019-11" db="EMBL/GenBank/DDBJ databases">
        <title>Comparative genomics of hydrocarbon-degrading Desulfosarcina strains.</title>
        <authorList>
            <person name="Watanabe M."/>
            <person name="Kojima H."/>
            <person name="Fukui M."/>
        </authorList>
    </citation>
    <scope>NUCLEOTIDE SEQUENCE [LARGE SCALE GENOMIC DNA]</scope>
    <source>
        <strain evidence="3 4">PP31</strain>
    </source>
</reference>
<sequence>MKPKPFVPQPLNGRPRYILDRSGGKVWHRCETRTLYADTDRSQVVYHANYLRYFEFGRASLMRDAAYPYKEVEESGFVYPIIKVDIDYFRPLHYDDAMWVYTRPSVLERVRLQFDYVITHQESGDIVCKGFTRHCAVNASGTPVEVDPKTVHLWKMFPTS</sequence>
<dbReference type="AlphaFoldDB" id="A0A5K7Z320"/>
<keyword evidence="4" id="KW-1185">Reference proteome</keyword>
<evidence type="ECO:0000256" key="1">
    <source>
        <dbReference type="ARBA" id="ARBA00005953"/>
    </source>
</evidence>
<dbReference type="InterPro" id="IPR029069">
    <property type="entry name" value="HotDog_dom_sf"/>
</dbReference>
<dbReference type="EMBL" id="AP021875">
    <property type="protein sequence ID" value="BBO75368.1"/>
    <property type="molecule type" value="Genomic_DNA"/>
</dbReference>
<dbReference type="SUPFAM" id="SSF54637">
    <property type="entry name" value="Thioesterase/thiol ester dehydrase-isomerase"/>
    <property type="match status" value="1"/>
</dbReference>
<dbReference type="Pfam" id="PF13279">
    <property type="entry name" value="4HBT_2"/>
    <property type="match status" value="1"/>
</dbReference>
<dbReference type="Proteomes" id="UP000427769">
    <property type="component" value="Chromosome"/>
</dbReference>
<dbReference type="OrthoDB" id="9808429at2"/>
<keyword evidence="2 3" id="KW-0378">Hydrolase</keyword>
<dbReference type="RefSeq" id="WP_155304297.1">
    <property type="nucleotide sequence ID" value="NZ_AP021875.1"/>
</dbReference>
<organism evidence="3 4">
    <name type="scientific">Desulfosarcina widdelii</name>
    <dbReference type="NCBI Taxonomy" id="947919"/>
    <lineage>
        <taxon>Bacteria</taxon>
        <taxon>Pseudomonadati</taxon>
        <taxon>Thermodesulfobacteriota</taxon>
        <taxon>Desulfobacteria</taxon>
        <taxon>Desulfobacterales</taxon>
        <taxon>Desulfosarcinaceae</taxon>
        <taxon>Desulfosarcina</taxon>
    </lineage>
</organism>
<evidence type="ECO:0000256" key="2">
    <source>
        <dbReference type="ARBA" id="ARBA00022801"/>
    </source>
</evidence>